<keyword evidence="3 7" id="KW-0479">Metal-binding</keyword>
<evidence type="ECO:0000256" key="3">
    <source>
        <dbReference type="ARBA" id="ARBA00022723"/>
    </source>
</evidence>
<evidence type="ECO:0000256" key="7">
    <source>
        <dbReference type="HAMAP-Rule" id="MF_01933"/>
    </source>
</evidence>
<dbReference type="Gene3D" id="3.30.390.10">
    <property type="entry name" value="Enolase-like, N-terminal domain"/>
    <property type="match status" value="1"/>
</dbReference>
<dbReference type="SFLD" id="SFLDF00009">
    <property type="entry name" value="o-succinylbenzoate_synthase"/>
    <property type="match status" value="1"/>
</dbReference>
<evidence type="ECO:0000313" key="10">
    <source>
        <dbReference type="Proteomes" id="UP000196475"/>
    </source>
</evidence>
<evidence type="ECO:0000256" key="5">
    <source>
        <dbReference type="ARBA" id="ARBA00023239"/>
    </source>
</evidence>
<evidence type="ECO:0000256" key="2">
    <source>
        <dbReference type="ARBA" id="ARBA00022428"/>
    </source>
</evidence>
<dbReference type="InterPro" id="IPR013342">
    <property type="entry name" value="Mandelate_racemase_C"/>
</dbReference>
<dbReference type="SUPFAM" id="SSF54826">
    <property type="entry name" value="Enolase N-terminal domain-like"/>
    <property type="match status" value="1"/>
</dbReference>
<accession>A0A1Y3PFQ0</accession>
<dbReference type="Pfam" id="PF02746">
    <property type="entry name" value="MR_MLE_N"/>
    <property type="match status" value="1"/>
</dbReference>
<comment type="pathway">
    <text evidence="7">Quinol/quinone metabolism; 1,4-dihydroxy-2-naphthoate biosynthesis; 1,4-dihydroxy-2-naphthoate from chorismate: step 4/7.</text>
</comment>
<feature type="binding site" evidence="7">
    <location>
        <position position="239"/>
    </location>
    <ligand>
        <name>Mg(2+)</name>
        <dbReference type="ChEBI" id="CHEBI:18420"/>
    </ligand>
</feature>
<comment type="similarity">
    <text evidence="7">Belongs to the mandelate racemase/muconate lactonizing enzyme family. MenC type 2 subfamily.</text>
</comment>
<dbReference type="InterPro" id="IPR036849">
    <property type="entry name" value="Enolase-like_C_sf"/>
</dbReference>
<evidence type="ECO:0000256" key="6">
    <source>
        <dbReference type="ARBA" id="ARBA00029491"/>
    </source>
</evidence>
<dbReference type="InterPro" id="IPR013341">
    <property type="entry name" value="Mandelate_racemase_N_dom"/>
</dbReference>
<comment type="pathway">
    <text evidence="7">Quinol/quinone metabolism; menaquinone biosynthesis.</text>
</comment>
<evidence type="ECO:0000313" key="9">
    <source>
        <dbReference type="EMBL" id="OUM86171.1"/>
    </source>
</evidence>
<comment type="caution">
    <text evidence="9">The sequence shown here is derived from an EMBL/GenBank/DDBJ whole genome shotgun (WGS) entry which is preliminary data.</text>
</comment>
<keyword evidence="2 7" id="KW-0474">Menaquinone biosynthesis</keyword>
<feature type="active site" description="Proton donor" evidence="7">
    <location>
        <position position="164"/>
    </location>
</feature>
<dbReference type="PANTHER" id="PTHR48073:SF5">
    <property type="entry name" value="O-SUCCINYLBENZOATE SYNTHASE"/>
    <property type="match status" value="1"/>
</dbReference>
<evidence type="ECO:0000256" key="1">
    <source>
        <dbReference type="ARBA" id="ARBA00001968"/>
    </source>
</evidence>
<dbReference type="Gene3D" id="3.20.20.120">
    <property type="entry name" value="Enolase-like C-terminal domain"/>
    <property type="match status" value="1"/>
</dbReference>
<dbReference type="Pfam" id="PF13378">
    <property type="entry name" value="MR_MLE_C"/>
    <property type="match status" value="1"/>
</dbReference>
<dbReference type="GO" id="GO:0016854">
    <property type="term" value="F:racemase and epimerase activity"/>
    <property type="evidence" value="ECO:0007669"/>
    <property type="project" value="UniProtKB-ARBA"/>
</dbReference>
<dbReference type="SFLD" id="SFLDS00001">
    <property type="entry name" value="Enolase"/>
    <property type="match status" value="1"/>
</dbReference>
<dbReference type="NCBIfam" id="TIGR01928">
    <property type="entry name" value="menC_lowGC_arch"/>
    <property type="match status" value="1"/>
</dbReference>
<reference evidence="10" key="1">
    <citation type="submission" date="2016-06" db="EMBL/GenBank/DDBJ databases">
        <authorList>
            <person name="Nascimento L."/>
            <person name="Pereira R.V."/>
            <person name="Martins L.F."/>
            <person name="Quaggio R.B."/>
            <person name="Silva A.M."/>
            <person name="Setubal J.C."/>
        </authorList>
    </citation>
    <scope>NUCLEOTIDE SEQUENCE [LARGE SCALE GENOMIC DNA]</scope>
</reference>
<dbReference type="UniPathway" id="UPA00079"/>
<dbReference type="EMBL" id="LZRT01000094">
    <property type="protein sequence ID" value="OUM86171.1"/>
    <property type="molecule type" value="Genomic_DNA"/>
</dbReference>
<feature type="domain" description="Mandelate racemase/muconate lactonizing enzyme C-terminal" evidence="8">
    <location>
        <begin position="143"/>
        <end position="235"/>
    </location>
</feature>
<dbReference type="InterPro" id="IPR047585">
    <property type="entry name" value="MenC"/>
</dbReference>
<comment type="catalytic activity">
    <reaction evidence="7">
        <text>(1R,6R)-6-hydroxy-2-succinyl-cyclohexa-2,4-diene-1-carboxylate = 2-succinylbenzoate + H2O</text>
        <dbReference type="Rhea" id="RHEA:10196"/>
        <dbReference type="ChEBI" id="CHEBI:15377"/>
        <dbReference type="ChEBI" id="CHEBI:18325"/>
        <dbReference type="ChEBI" id="CHEBI:58689"/>
        <dbReference type="EC" id="4.2.1.113"/>
    </reaction>
</comment>
<dbReference type="SUPFAM" id="SSF51604">
    <property type="entry name" value="Enolase C-terminal domain-like"/>
    <property type="match status" value="1"/>
</dbReference>
<dbReference type="InterPro" id="IPR029017">
    <property type="entry name" value="Enolase-like_N"/>
</dbReference>
<dbReference type="CDD" id="cd03317">
    <property type="entry name" value="NAAAR"/>
    <property type="match status" value="1"/>
</dbReference>
<evidence type="ECO:0000259" key="8">
    <source>
        <dbReference type="SMART" id="SM00922"/>
    </source>
</evidence>
<dbReference type="Proteomes" id="UP000196475">
    <property type="component" value="Unassembled WGS sequence"/>
</dbReference>
<dbReference type="AlphaFoldDB" id="A0A1Y3PFQ0"/>
<dbReference type="GO" id="GO:0000287">
    <property type="term" value="F:magnesium ion binding"/>
    <property type="evidence" value="ECO:0007669"/>
    <property type="project" value="UniProtKB-UniRule"/>
</dbReference>
<dbReference type="InterPro" id="IPR010197">
    <property type="entry name" value="OSBS/NAAAR"/>
</dbReference>
<keyword evidence="5 7" id="KW-0456">Lyase</keyword>
<gene>
    <name evidence="7" type="primary">menC</name>
    <name evidence="9" type="ORF">BAA01_02115</name>
</gene>
<dbReference type="GO" id="GO:0043748">
    <property type="term" value="F:O-succinylbenzoate synthase activity"/>
    <property type="evidence" value="ECO:0007669"/>
    <property type="project" value="UniProtKB-EC"/>
</dbReference>
<protein>
    <recommendedName>
        <fullName evidence="6 7">o-succinylbenzoate synthase</fullName>
        <shortName evidence="7">OSB synthase</shortName>
        <shortName evidence="7">OSBS</shortName>
        <ecNumber evidence="6 7">4.2.1.113</ecNumber>
    </recommendedName>
    <alternativeName>
        <fullName evidence="7">4-(2'-carboxyphenyl)-4-oxybutyric acid synthase</fullName>
    </alternativeName>
    <alternativeName>
        <fullName evidence="7">o-succinylbenzoic acid synthase</fullName>
    </alternativeName>
</protein>
<comment type="cofactor">
    <cofactor evidence="1 7">
        <name>a divalent metal cation</name>
        <dbReference type="ChEBI" id="CHEBI:60240"/>
    </cofactor>
</comment>
<dbReference type="HAMAP" id="MF_01933">
    <property type="entry name" value="MenC_2"/>
    <property type="match status" value="1"/>
</dbReference>
<sequence>MRLQAITLHHLKMPLVTPFRTSFGAFSERELLLVEAVDTDGVSGWGEVVPFTAPFYTEETLTTAWHILRDFLIPALLASPLDHPDSVPRRLAHVQRHHMAKAGLEGAVWDLYAKKRNLPLAITWGGERKAIPVGVSIGIQETIHELFRKIEQYLEAGYRRVKLKIEPGRDLEIIRQVRQRYPGLMLMADANGAYTLADLDRLKALDDYELLMIEEPLPAGHLLDHATLQRHLRTPLCLDESISTFEEARLALTLGSCKIVNLKLARVGGYAEARRIHDLCLQQQVPVWCGGMLESGVGRAHNIALAALPGFTLPGDISASKRYWQEDIIEPEVTVDDGQILVPESPGMGYRVALTRLRKYRQASETFRAP</sequence>
<feature type="binding site" evidence="7">
    <location>
        <position position="189"/>
    </location>
    <ligand>
        <name>Mg(2+)</name>
        <dbReference type="ChEBI" id="CHEBI:18420"/>
    </ligand>
</feature>
<dbReference type="EC" id="4.2.1.113" evidence="6 7"/>
<evidence type="ECO:0000256" key="4">
    <source>
        <dbReference type="ARBA" id="ARBA00022842"/>
    </source>
</evidence>
<feature type="active site" description="Proton acceptor" evidence="7">
    <location>
        <position position="263"/>
    </location>
</feature>
<dbReference type="UniPathway" id="UPA01057">
    <property type="reaction ID" value="UER00165"/>
</dbReference>
<dbReference type="SFLD" id="SFLDG00180">
    <property type="entry name" value="muconate_cycloisomerase"/>
    <property type="match status" value="1"/>
</dbReference>
<dbReference type="PANTHER" id="PTHR48073">
    <property type="entry name" value="O-SUCCINYLBENZOATE SYNTHASE-RELATED"/>
    <property type="match status" value="1"/>
</dbReference>
<dbReference type="InterPro" id="IPR029065">
    <property type="entry name" value="Enolase_C-like"/>
</dbReference>
<keyword evidence="4 7" id="KW-0460">Magnesium</keyword>
<organism evidence="9 10">
    <name type="scientific">Bacillus thermozeamaize</name>
    <dbReference type="NCBI Taxonomy" id="230954"/>
    <lineage>
        <taxon>Bacteria</taxon>
        <taxon>Bacillati</taxon>
        <taxon>Bacillota</taxon>
        <taxon>Bacilli</taxon>
        <taxon>Bacillales</taxon>
        <taxon>Bacillaceae</taxon>
        <taxon>Bacillus</taxon>
    </lineage>
</organism>
<name>A0A1Y3PFQ0_9BACI</name>
<proteinExistence type="inferred from homology"/>
<dbReference type="GO" id="GO:0009234">
    <property type="term" value="P:menaquinone biosynthetic process"/>
    <property type="evidence" value="ECO:0007669"/>
    <property type="project" value="UniProtKB-UniRule"/>
</dbReference>
<dbReference type="SMART" id="SM00922">
    <property type="entry name" value="MR_MLE"/>
    <property type="match status" value="1"/>
</dbReference>
<feature type="binding site" evidence="7">
    <location>
        <position position="214"/>
    </location>
    <ligand>
        <name>Mg(2+)</name>
        <dbReference type="ChEBI" id="CHEBI:18420"/>
    </ligand>
</feature>
<comment type="function">
    <text evidence="7">Converts 2-succinyl-6-hydroxy-2,4-cyclohexadiene-1-carboxylate (SHCHC) to 2-succinylbenzoate (OSB).</text>
</comment>